<dbReference type="InterPro" id="IPR030400">
    <property type="entry name" value="Sedolisin_dom"/>
</dbReference>
<feature type="binding site" evidence="11">
    <location>
        <position position="571"/>
    </location>
    <ligand>
        <name>Ca(2+)</name>
        <dbReference type="ChEBI" id="CHEBI:29108"/>
    </ligand>
</feature>
<evidence type="ECO:0000256" key="10">
    <source>
        <dbReference type="ARBA" id="ARBA00023145"/>
    </source>
</evidence>
<feature type="active site" description="Charge relay system" evidence="11">
    <location>
        <position position="309"/>
    </location>
</feature>
<comment type="cofactor">
    <cofactor evidence="11">
        <name>Ca(2+)</name>
        <dbReference type="ChEBI" id="CHEBI:29108"/>
    </cofactor>
    <text evidence="11">Binds 1 Ca(2+) ion per subunit.</text>
</comment>
<feature type="active site" description="Charge relay system" evidence="11">
    <location>
        <position position="305"/>
    </location>
</feature>
<dbReference type="GO" id="GO:0005576">
    <property type="term" value="C:extracellular region"/>
    <property type="evidence" value="ECO:0007669"/>
    <property type="project" value="UniProtKB-SubCell"/>
</dbReference>
<feature type="binding site" evidence="11">
    <location>
        <position position="546"/>
    </location>
    <ligand>
        <name>Ca(2+)</name>
        <dbReference type="ChEBI" id="CHEBI:29108"/>
    </ligand>
</feature>
<evidence type="ECO:0000256" key="2">
    <source>
        <dbReference type="ARBA" id="ARBA00002451"/>
    </source>
</evidence>
<feature type="binding site" evidence="11">
    <location>
        <position position="547"/>
    </location>
    <ligand>
        <name>Ca(2+)</name>
        <dbReference type="ChEBI" id="CHEBI:29108"/>
    </ligand>
</feature>
<dbReference type="GO" id="GO:0008240">
    <property type="term" value="F:tripeptidyl-peptidase activity"/>
    <property type="evidence" value="ECO:0007669"/>
    <property type="project" value="UniProtKB-EC"/>
</dbReference>
<dbReference type="InterPro" id="IPR000209">
    <property type="entry name" value="Peptidase_S8/S53_dom"/>
</dbReference>
<comment type="function">
    <text evidence="2">Secreted tripeptidyl-peptidase which degrades proteins at acidic pHs and is involved in virulence.</text>
</comment>
<dbReference type="InterPro" id="IPR050819">
    <property type="entry name" value="Tripeptidyl-peptidase_I"/>
</dbReference>
<dbReference type="InterPro" id="IPR015366">
    <property type="entry name" value="S53_propep"/>
</dbReference>
<proteinExistence type="predicted"/>
<dbReference type="Proteomes" id="UP000623467">
    <property type="component" value="Unassembled WGS sequence"/>
</dbReference>
<evidence type="ECO:0000256" key="3">
    <source>
        <dbReference type="ARBA" id="ARBA00004239"/>
    </source>
</evidence>
<dbReference type="PANTHER" id="PTHR14218:SF10">
    <property type="entry name" value="PEPTIDASE S53 DOMAIN-CONTAINING PROTEIN"/>
    <property type="match status" value="1"/>
</dbReference>
<dbReference type="GO" id="GO:0006508">
    <property type="term" value="P:proteolysis"/>
    <property type="evidence" value="ECO:0007669"/>
    <property type="project" value="UniProtKB-KW"/>
</dbReference>
<dbReference type="GO" id="GO:0004252">
    <property type="term" value="F:serine-type endopeptidase activity"/>
    <property type="evidence" value="ECO:0007669"/>
    <property type="project" value="UniProtKB-UniRule"/>
</dbReference>
<comment type="catalytic activity">
    <reaction evidence="1">
        <text>Release of an N-terminal tripeptide from a polypeptide.</text>
        <dbReference type="EC" id="3.4.14.10"/>
    </reaction>
</comment>
<dbReference type="SUPFAM" id="SSF54897">
    <property type="entry name" value="Protease propeptides/inhibitors"/>
    <property type="match status" value="1"/>
</dbReference>
<dbReference type="EC" id="3.4.14.10" evidence="4"/>
<feature type="binding site" evidence="11">
    <location>
        <position position="569"/>
    </location>
    <ligand>
        <name>Ca(2+)</name>
        <dbReference type="ChEBI" id="CHEBI:29108"/>
    </ligand>
</feature>
<comment type="caution">
    <text evidence="14">The sequence shown here is derived from an EMBL/GenBank/DDBJ whole genome shotgun (WGS) entry which is preliminary data.</text>
</comment>
<comment type="subcellular location">
    <subcellularLocation>
        <location evidence="3">Secreted</location>
        <location evidence="3">Extracellular space</location>
    </subcellularLocation>
</comment>
<dbReference type="Gene3D" id="3.40.50.200">
    <property type="entry name" value="Peptidase S8/S53 domain"/>
    <property type="match status" value="1"/>
</dbReference>
<feature type="region of interest" description="Disordered" evidence="12">
    <location>
        <begin position="1"/>
        <end position="23"/>
    </location>
</feature>
<feature type="domain" description="Peptidase S53" evidence="13">
    <location>
        <begin position="229"/>
        <end position="590"/>
    </location>
</feature>
<evidence type="ECO:0000313" key="15">
    <source>
        <dbReference type="Proteomes" id="UP000623467"/>
    </source>
</evidence>
<evidence type="ECO:0000256" key="11">
    <source>
        <dbReference type="PROSITE-ProRule" id="PRU01032"/>
    </source>
</evidence>
<accession>A0A8H7DK18</accession>
<keyword evidence="9 11" id="KW-0106">Calcium</keyword>
<dbReference type="CDD" id="cd04056">
    <property type="entry name" value="Peptidases_S53"/>
    <property type="match status" value="1"/>
</dbReference>
<evidence type="ECO:0000256" key="5">
    <source>
        <dbReference type="ARBA" id="ARBA00022670"/>
    </source>
</evidence>
<keyword evidence="6 11" id="KW-0479">Metal-binding</keyword>
<dbReference type="PANTHER" id="PTHR14218">
    <property type="entry name" value="PROTEASE S8 TRIPEPTIDYL PEPTIDASE I CLN2"/>
    <property type="match status" value="1"/>
</dbReference>
<evidence type="ECO:0000256" key="1">
    <source>
        <dbReference type="ARBA" id="ARBA00001910"/>
    </source>
</evidence>
<keyword evidence="10" id="KW-0865">Zymogen</keyword>
<keyword evidence="5 11" id="KW-0645">Protease</keyword>
<name>A0A8H7DK18_9AGAR</name>
<sequence>MSGLKTKNAFQPASSQSSPDSVTPMSFSRLVTLLSVVVAASAASMVLHERRAAAPPGFVRVGAAPASEMITLRVGLTSNNVAGLQDQLISIATPGSSNFRQWLSMDDVKAYAQPSAATVSAFNAFASANGLTPTAISPNGDWVSISLSVSKANTLFAAEFEQFTHPSINGLVTRTLSVSLPSELVGHVDVIHPTTAFVTSDVRLVPGMRRVTGRDGPAASCNSSDPSGVVTPTCLQELYGIPTTPATETSNALLATGYEDQWAQQADLSQFLSLLRPDISPPTTFKLLTTDNGTNPQGQFDAGLEANLDTQYTAGIATNVPLEFLSVGGFDFPTALFDTTTFLDGVPNPPTVMTTSYGDTESNFGASVATKICNGYMALGARGISVIFASGDGGVRGNHDSPDVCTNNTFMPVFPAACPFVTSVGSTQGFAPEKAINFTGGGFSNVFPSPDYQKAAVAGFLETIPSGFPGTFNKTGRGYPDVSTQGWNFQMVAEGEVILEGGTSASSPTFAGIIALINDRLITAQKPVLGFLNPFLYSKASSAFTDVTIGHNSGFECPASSVAFDAAVGWDALTGLGTPKFSDLLAAALD</sequence>
<dbReference type="PROSITE" id="PS00138">
    <property type="entry name" value="SUBTILASE_SER"/>
    <property type="match status" value="1"/>
</dbReference>
<dbReference type="Pfam" id="PF09286">
    <property type="entry name" value="Pro-kuma_activ"/>
    <property type="match status" value="1"/>
</dbReference>
<reference evidence="14" key="1">
    <citation type="submission" date="2020-05" db="EMBL/GenBank/DDBJ databases">
        <title>Mycena genomes resolve the evolution of fungal bioluminescence.</title>
        <authorList>
            <person name="Tsai I.J."/>
        </authorList>
    </citation>
    <scope>NUCLEOTIDE SEQUENCE</scope>
    <source>
        <strain evidence="14">160909Yilan</strain>
    </source>
</reference>
<gene>
    <name evidence="14" type="ORF">MSAN_00251800</name>
</gene>
<evidence type="ECO:0000256" key="7">
    <source>
        <dbReference type="ARBA" id="ARBA00022801"/>
    </source>
</evidence>
<dbReference type="Pfam" id="PF00082">
    <property type="entry name" value="Peptidase_S8"/>
    <property type="match status" value="1"/>
</dbReference>
<feature type="active site" description="Charge relay system" evidence="11">
    <location>
        <position position="504"/>
    </location>
</feature>
<dbReference type="InterPro" id="IPR036852">
    <property type="entry name" value="Peptidase_S8/S53_dom_sf"/>
</dbReference>
<keyword evidence="7 11" id="KW-0378">Hydrolase</keyword>
<keyword evidence="8 11" id="KW-0720">Serine protease</keyword>
<keyword evidence="15" id="KW-1185">Reference proteome</keyword>
<evidence type="ECO:0000259" key="13">
    <source>
        <dbReference type="PROSITE" id="PS51695"/>
    </source>
</evidence>
<dbReference type="GO" id="GO:0046872">
    <property type="term" value="F:metal ion binding"/>
    <property type="evidence" value="ECO:0007669"/>
    <property type="project" value="UniProtKB-UniRule"/>
</dbReference>
<evidence type="ECO:0000256" key="12">
    <source>
        <dbReference type="SAM" id="MobiDB-lite"/>
    </source>
</evidence>
<dbReference type="EMBL" id="JACAZH010000001">
    <property type="protein sequence ID" value="KAF7378264.1"/>
    <property type="molecule type" value="Genomic_DNA"/>
</dbReference>
<dbReference type="SUPFAM" id="SSF52743">
    <property type="entry name" value="Subtilisin-like"/>
    <property type="match status" value="1"/>
</dbReference>
<evidence type="ECO:0000256" key="4">
    <source>
        <dbReference type="ARBA" id="ARBA00012462"/>
    </source>
</evidence>
<dbReference type="AlphaFoldDB" id="A0A8H7DK18"/>
<evidence type="ECO:0000256" key="6">
    <source>
        <dbReference type="ARBA" id="ARBA00022723"/>
    </source>
</evidence>
<evidence type="ECO:0000256" key="9">
    <source>
        <dbReference type="ARBA" id="ARBA00022837"/>
    </source>
</evidence>
<evidence type="ECO:0000313" key="14">
    <source>
        <dbReference type="EMBL" id="KAF7378264.1"/>
    </source>
</evidence>
<dbReference type="SMART" id="SM00944">
    <property type="entry name" value="Pro-kuma_activ"/>
    <property type="match status" value="1"/>
</dbReference>
<evidence type="ECO:0000256" key="8">
    <source>
        <dbReference type="ARBA" id="ARBA00022825"/>
    </source>
</evidence>
<feature type="compositionally biased region" description="Polar residues" evidence="12">
    <location>
        <begin position="8"/>
        <end position="23"/>
    </location>
</feature>
<organism evidence="14 15">
    <name type="scientific">Mycena sanguinolenta</name>
    <dbReference type="NCBI Taxonomy" id="230812"/>
    <lineage>
        <taxon>Eukaryota</taxon>
        <taxon>Fungi</taxon>
        <taxon>Dikarya</taxon>
        <taxon>Basidiomycota</taxon>
        <taxon>Agaricomycotina</taxon>
        <taxon>Agaricomycetes</taxon>
        <taxon>Agaricomycetidae</taxon>
        <taxon>Agaricales</taxon>
        <taxon>Marasmiineae</taxon>
        <taxon>Mycenaceae</taxon>
        <taxon>Mycena</taxon>
    </lineage>
</organism>
<dbReference type="CDD" id="cd11377">
    <property type="entry name" value="Pro-peptidase_S53"/>
    <property type="match status" value="1"/>
</dbReference>
<dbReference type="InterPro" id="IPR023828">
    <property type="entry name" value="Peptidase_S8_Ser-AS"/>
</dbReference>
<dbReference type="OrthoDB" id="409122at2759"/>
<protein>
    <recommendedName>
        <fullName evidence="4">tripeptidyl-peptidase II</fullName>
        <ecNumber evidence="4">3.4.14.10</ecNumber>
    </recommendedName>
</protein>
<dbReference type="PROSITE" id="PS51695">
    <property type="entry name" value="SEDOLISIN"/>
    <property type="match status" value="1"/>
</dbReference>